<gene>
    <name evidence="3" type="ORF">OdinLCB4_005205</name>
</gene>
<dbReference type="AlphaFoldDB" id="A0AAF0D1C4"/>
<dbReference type="KEGG" id="oyw:OdinLCB4_005205"/>
<evidence type="ECO:0000259" key="2">
    <source>
        <dbReference type="PROSITE" id="PS50905"/>
    </source>
</evidence>
<organism evidence="3 4">
    <name type="scientific">Odinarchaeota yellowstonii (strain LCB_4)</name>
    <dbReference type="NCBI Taxonomy" id="1841599"/>
    <lineage>
        <taxon>Archaea</taxon>
        <taxon>Promethearchaeati</taxon>
        <taxon>Candidatus Odinarchaeota</taxon>
        <taxon>Candidatus Odinarchaeia</taxon>
        <taxon>Candidatus Odinarchaeales</taxon>
        <taxon>Candidatus Odinarchaeaceae</taxon>
        <taxon>Candidatus Odinarchaeum</taxon>
    </lineage>
</organism>
<dbReference type="InterPro" id="IPR009078">
    <property type="entry name" value="Ferritin-like_SF"/>
</dbReference>
<dbReference type="PROSITE" id="PS50905">
    <property type="entry name" value="FERRITIN_LIKE"/>
    <property type="match status" value="1"/>
</dbReference>
<dbReference type="GO" id="GO:0016491">
    <property type="term" value="F:oxidoreductase activity"/>
    <property type="evidence" value="ECO:0007669"/>
    <property type="project" value="InterPro"/>
</dbReference>
<dbReference type="Proteomes" id="UP000186851">
    <property type="component" value="Chromosome"/>
</dbReference>
<name>A0AAF0D1C4_ODILC</name>
<dbReference type="InterPro" id="IPR003251">
    <property type="entry name" value="Rr_diiron-bd_dom"/>
</dbReference>
<comment type="cofactor">
    <cofactor evidence="1">
        <name>Fe(3+)</name>
        <dbReference type="ChEBI" id="CHEBI:29034"/>
    </cofactor>
</comment>
<evidence type="ECO:0000256" key="1">
    <source>
        <dbReference type="ARBA" id="ARBA00001965"/>
    </source>
</evidence>
<accession>A0AAF0D1C4</accession>
<reference evidence="3" key="2">
    <citation type="journal article" date="2022" name="Nat. Microbiol.">
        <title>A closed Candidatus Odinarchaeum chromosome exposes Asgard archaeal viruses.</title>
        <authorList>
            <person name="Tamarit D."/>
            <person name="Caceres E.F."/>
            <person name="Krupovic M."/>
            <person name="Nijland R."/>
            <person name="Eme L."/>
            <person name="Robinson N.P."/>
            <person name="Ettema T.J.G."/>
        </authorList>
    </citation>
    <scope>NUCLEOTIDE SEQUENCE</scope>
    <source>
        <strain evidence="3">LCB_4</strain>
    </source>
</reference>
<dbReference type="Pfam" id="PF02915">
    <property type="entry name" value="Rubrerythrin"/>
    <property type="match status" value="1"/>
</dbReference>
<dbReference type="PANTHER" id="PTHR43865:SF1">
    <property type="entry name" value="RUBRERYTHRIN-RELATED"/>
    <property type="match status" value="1"/>
</dbReference>
<dbReference type="InterPro" id="IPR012347">
    <property type="entry name" value="Ferritin-like"/>
</dbReference>
<sequence>MSETLNNIAKAFIGESVAAVKYTLFAEIADKDGLIEAKNLFIKTAEQEKIHAKIHFRLLSELCAKRNTSILKVAVQLPVELGDTLKNIELALNGEVYEFKTMYPDFAEKAKKEGYEEIAERFQALARAEEGHAEKYNSLMKKIKTLK</sequence>
<feature type="domain" description="Ferritin-like diiron" evidence="2">
    <location>
        <begin position="1"/>
        <end position="147"/>
    </location>
</feature>
<dbReference type="SUPFAM" id="SSF47240">
    <property type="entry name" value="Ferritin-like"/>
    <property type="match status" value="1"/>
</dbReference>
<dbReference type="Gene3D" id="1.20.1260.10">
    <property type="match status" value="1"/>
</dbReference>
<evidence type="ECO:0000313" key="3">
    <source>
        <dbReference type="EMBL" id="WEU39869.1"/>
    </source>
</evidence>
<protein>
    <submittedName>
        <fullName evidence="3">Rubrerythrin family protein</fullName>
    </submittedName>
</protein>
<dbReference type="GO" id="GO:0046872">
    <property type="term" value="F:metal ion binding"/>
    <property type="evidence" value="ECO:0007669"/>
    <property type="project" value="InterPro"/>
</dbReference>
<dbReference type="PANTHER" id="PTHR43865">
    <property type="entry name" value="RUBRERYTHRIN-RELATED"/>
    <property type="match status" value="1"/>
</dbReference>
<reference evidence="3" key="1">
    <citation type="journal article" date="2017" name="Nature">
        <title>Asgard archaea illuminate the origin of eukaryotic cellular complexity.</title>
        <authorList>
            <person name="Zaremba-Niedzwiedzka K."/>
            <person name="Caceres E.F."/>
            <person name="Saw J.H."/>
            <person name="Backstrom D."/>
            <person name="Juzokaite L."/>
            <person name="Vancaester E."/>
            <person name="Seitz K.W."/>
            <person name="Anantharaman K."/>
            <person name="Starnawski P."/>
            <person name="Kjeldsen K.U."/>
            <person name="Scott M.B."/>
            <person name="Nunoura T."/>
            <person name="Banfield J.F."/>
            <person name="Schramm A."/>
            <person name="Baker B.J."/>
            <person name="Spang A."/>
            <person name="Ettema T.J.G."/>
        </authorList>
    </citation>
    <scope>NUCLEOTIDE SEQUENCE</scope>
    <source>
        <strain evidence="3">LCB_4</strain>
    </source>
</reference>
<evidence type="ECO:0000313" key="4">
    <source>
        <dbReference type="Proteomes" id="UP000186851"/>
    </source>
</evidence>
<proteinExistence type="predicted"/>
<dbReference type="EMBL" id="CP091871">
    <property type="protein sequence ID" value="WEU39869.1"/>
    <property type="molecule type" value="Genomic_DNA"/>
</dbReference>
<dbReference type="InterPro" id="IPR052364">
    <property type="entry name" value="Rubrerythrin"/>
</dbReference>
<dbReference type="CDD" id="cd01041">
    <property type="entry name" value="Rubrerythrin"/>
    <property type="match status" value="1"/>
</dbReference>
<dbReference type="InterPro" id="IPR009040">
    <property type="entry name" value="Ferritin-like_diiron"/>
</dbReference>